<sequence>MLLIEELSPQNNNRAKPALTYKKDRRQKKQAKPKKSGQDTVLEKKPKASKSDTRKPPEHPAINDIKPNKRSKKADSAKELKKESAPVVNKRNQSRENSKQKTESHNSILVSKRRTRLESKSKGNLHQTQKVLAKSKPKLIPKLAIKGTITSKVRFKSELTYRQLLLKCAKGKDPIDLLV</sequence>
<accession>A0A0V1Q6F5</accession>
<feature type="compositionally biased region" description="Basic residues" evidence="1">
    <location>
        <begin position="23"/>
        <end position="35"/>
    </location>
</feature>
<dbReference type="GeneID" id="26837139"/>
<feature type="region of interest" description="Disordered" evidence="1">
    <location>
        <begin position="1"/>
        <end position="130"/>
    </location>
</feature>
<feature type="compositionally biased region" description="Basic and acidic residues" evidence="1">
    <location>
        <begin position="73"/>
        <end position="84"/>
    </location>
</feature>
<feature type="compositionally biased region" description="Basic and acidic residues" evidence="1">
    <location>
        <begin position="41"/>
        <end position="58"/>
    </location>
</feature>
<keyword evidence="3" id="KW-1185">Reference proteome</keyword>
<name>A0A0V1Q6F5_9ASCO</name>
<organism evidence="2 3">
    <name type="scientific">Debaryomyces fabryi</name>
    <dbReference type="NCBI Taxonomy" id="58627"/>
    <lineage>
        <taxon>Eukaryota</taxon>
        <taxon>Fungi</taxon>
        <taxon>Dikarya</taxon>
        <taxon>Ascomycota</taxon>
        <taxon>Saccharomycotina</taxon>
        <taxon>Pichiomycetes</taxon>
        <taxon>Debaryomycetaceae</taxon>
        <taxon>Debaryomyces</taxon>
    </lineage>
</organism>
<dbReference type="EMBL" id="LMYN01000002">
    <property type="protein sequence ID" value="KSA04051.1"/>
    <property type="molecule type" value="Genomic_DNA"/>
</dbReference>
<dbReference type="OrthoDB" id="10619847at2759"/>
<dbReference type="AlphaFoldDB" id="A0A0V1Q6F5"/>
<comment type="caution">
    <text evidence="2">The sequence shown here is derived from an EMBL/GenBank/DDBJ whole genome shotgun (WGS) entry which is preliminary data.</text>
</comment>
<reference evidence="2 3" key="1">
    <citation type="submission" date="2015-11" db="EMBL/GenBank/DDBJ databases">
        <title>The genome of Debaryomyces fabryi.</title>
        <authorList>
            <person name="Tafer H."/>
            <person name="Lopandic K."/>
        </authorList>
    </citation>
    <scope>NUCLEOTIDE SEQUENCE [LARGE SCALE GENOMIC DNA]</scope>
    <source>
        <strain evidence="2 3">CBS 789</strain>
    </source>
</reference>
<proteinExistence type="predicted"/>
<evidence type="ECO:0000313" key="3">
    <source>
        <dbReference type="Proteomes" id="UP000054251"/>
    </source>
</evidence>
<protein>
    <submittedName>
        <fullName evidence="2">Uncharacterized protein</fullName>
    </submittedName>
</protein>
<dbReference type="RefSeq" id="XP_015470153.1">
    <property type="nucleotide sequence ID" value="XM_015608960.1"/>
</dbReference>
<evidence type="ECO:0000313" key="2">
    <source>
        <dbReference type="EMBL" id="KSA04051.1"/>
    </source>
</evidence>
<feature type="compositionally biased region" description="Basic and acidic residues" evidence="1">
    <location>
        <begin position="93"/>
        <end position="104"/>
    </location>
</feature>
<evidence type="ECO:0000256" key="1">
    <source>
        <dbReference type="SAM" id="MobiDB-lite"/>
    </source>
</evidence>
<dbReference type="Proteomes" id="UP000054251">
    <property type="component" value="Unassembled WGS sequence"/>
</dbReference>
<gene>
    <name evidence="2" type="ORF">AC631_00130</name>
</gene>